<dbReference type="Gene3D" id="3.40.190.10">
    <property type="entry name" value="Periplasmic binding protein-like II"/>
    <property type="match status" value="1"/>
</dbReference>
<sequence length="202" mass="21131">LATSPYILVVSSAVPATMVEEFTAWARARPGEVNYGSSGVGTTPHLTGALFNALAKLQMVHVPYRGTGQVYTELRRGDVHALFDTPSTAAPHLASGAVRALGVGGPVTSLAPGLPPISRTVPGFGSEVWFGLFGPARLPPALTAKLQAVAIGAARDPAIREKLAGLGAEPHGEDGDTLQRVATEERERWVRLVHELGLKASD</sequence>
<keyword evidence="3" id="KW-1185">Reference proteome</keyword>
<protein>
    <submittedName>
        <fullName evidence="2">Tripartite tricarboxylate transporter substrate-binding protein</fullName>
    </submittedName>
</protein>
<name>A0ABT9EE44_9PROT</name>
<feature type="non-terminal residue" evidence="2">
    <location>
        <position position="1"/>
    </location>
</feature>
<dbReference type="InterPro" id="IPR005064">
    <property type="entry name" value="BUG"/>
</dbReference>
<dbReference type="Proteomes" id="UP001243009">
    <property type="component" value="Unassembled WGS sequence"/>
</dbReference>
<gene>
    <name evidence="2" type="ORF">Q7A36_39105</name>
</gene>
<dbReference type="PANTHER" id="PTHR42928">
    <property type="entry name" value="TRICARBOXYLATE-BINDING PROTEIN"/>
    <property type="match status" value="1"/>
</dbReference>
<dbReference type="PANTHER" id="PTHR42928:SF5">
    <property type="entry name" value="BLR1237 PROTEIN"/>
    <property type="match status" value="1"/>
</dbReference>
<comment type="caution">
    <text evidence="2">The sequence shown here is derived from an EMBL/GenBank/DDBJ whole genome shotgun (WGS) entry which is preliminary data.</text>
</comment>
<reference evidence="2 3" key="1">
    <citation type="submission" date="2023-08" db="EMBL/GenBank/DDBJ databases">
        <title>The draft genome sequence of Paracraurococcus sp. LOR1-02.</title>
        <authorList>
            <person name="Kingkaew E."/>
            <person name="Tanasupawat S."/>
        </authorList>
    </citation>
    <scope>NUCLEOTIDE SEQUENCE [LARGE SCALE GENOMIC DNA]</scope>
    <source>
        <strain evidence="2 3">LOR1-02</strain>
    </source>
</reference>
<evidence type="ECO:0000313" key="2">
    <source>
        <dbReference type="EMBL" id="MDO9714359.1"/>
    </source>
</evidence>
<dbReference type="Gene3D" id="3.40.190.150">
    <property type="entry name" value="Bordetella uptake gene, domain 1"/>
    <property type="match status" value="1"/>
</dbReference>
<dbReference type="Pfam" id="PF03401">
    <property type="entry name" value="TctC"/>
    <property type="match status" value="1"/>
</dbReference>
<accession>A0ABT9EE44</accession>
<dbReference type="SUPFAM" id="SSF53850">
    <property type="entry name" value="Periplasmic binding protein-like II"/>
    <property type="match status" value="1"/>
</dbReference>
<proteinExistence type="inferred from homology"/>
<dbReference type="EMBL" id="JAUTWS010000228">
    <property type="protein sequence ID" value="MDO9714359.1"/>
    <property type="molecule type" value="Genomic_DNA"/>
</dbReference>
<organism evidence="2 3">
    <name type="scientific">Paracraurococcus lichenis</name>
    <dbReference type="NCBI Taxonomy" id="3064888"/>
    <lineage>
        <taxon>Bacteria</taxon>
        <taxon>Pseudomonadati</taxon>
        <taxon>Pseudomonadota</taxon>
        <taxon>Alphaproteobacteria</taxon>
        <taxon>Acetobacterales</taxon>
        <taxon>Roseomonadaceae</taxon>
        <taxon>Paracraurococcus</taxon>
    </lineage>
</organism>
<evidence type="ECO:0000256" key="1">
    <source>
        <dbReference type="ARBA" id="ARBA00006987"/>
    </source>
</evidence>
<evidence type="ECO:0000313" key="3">
    <source>
        <dbReference type="Proteomes" id="UP001243009"/>
    </source>
</evidence>
<comment type="similarity">
    <text evidence="1">Belongs to the UPF0065 (bug) family.</text>
</comment>
<dbReference type="RefSeq" id="WP_305109193.1">
    <property type="nucleotide sequence ID" value="NZ_JAUTWS010000228.1"/>
</dbReference>
<dbReference type="InterPro" id="IPR042100">
    <property type="entry name" value="Bug_dom1"/>
</dbReference>